<dbReference type="OrthoDB" id="2402896at2759"/>
<keyword evidence="4 6" id="KW-0862">Zinc</keyword>
<proteinExistence type="inferred from homology"/>
<dbReference type="Proteomes" id="UP000790787">
    <property type="component" value="Chromosome 11"/>
</dbReference>
<accession>A0A1S4CKT5</accession>
<dbReference type="GO" id="GO:0005634">
    <property type="term" value="C:nucleus"/>
    <property type="evidence" value="ECO:0007669"/>
    <property type="project" value="UniProtKB-SubCell"/>
</dbReference>
<reference evidence="7" key="1">
    <citation type="journal article" date="2014" name="Nat. Commun.">
        <title>The tobacco genome sequence and its comparison with those of tomato and potato.</title>
        <authorList>
            <person name="Sierro N."/>
            <person name="Battey J.N."/>
            <person name="Ouadi S."/>
            <person name="Bakaher N."/>
            <person name="Bovet L."/>
            <person name="Willig A."/>
            <person name="Goepfert S."/>
            <person name="Peitsch M.C."/>
            <person name="Ivanov N.V."/>
        </authorList>
    </citation>
    <scope>NUCLEOTIDE SEQUENCE [LARGE SCALE GENOMIC DNA]</scope>
</reference>
<keyword evidence="7" id="KW-1185">Reference proteome</keyword>
<evidence type="ECO:0000256" key="4">
    <source>
        <dbReference type="ARBA" id="ARBA00022833"/>
    </source>
</evidence>
<reference evidence="8" key="2">
    <citation type="submission" date="2025-08" db="UniProtKB">
        <authorList>
            <consortium name="RefSeq"/>
        </authorList>
    </citation>
    <scope>IDENTIFICATION</scope>
</reference>
<dbReference type="PANTHER" id="PTHR31669">
    <property type="entry name" value="PROTEIN FAR1-RELATED SEQUENCE 10-RELATED"/>
    <property type="match status" value="1"/>
</dbReference>
<dbReference type="InterPro" id="IPR031052">
    <property type="entry name" value="FHY3/FAR1"/>
</dbReference>
<dbReference type="GO" id="GO:0006355">
    <property type="term" value="P:regulation of DNA-templated transcription"/>
    <property type="evidence" value="ECO:0007669"/>
    <property type="project" value="UniProtKB-UniRule"/>
</dbReference>
<keyword evidence="6" id="KW-0539">Nucleus</keyword>
<evidence type="ECO:0000256" key="1">
    <source>
        <dbReference type="ARBA" id="ARBA00005889"/>
    </source>
</evidence>
<comment type="similarity">
    <text evidence="1 6">Belongs to the FHY3/FAR1 family.</text>
</comment>
<dbReference type="OMA" id="VETANMC"/>
<name>A0A1S4CKT5_TOBAC</name>
<organism evidence="7 8">
    <name type="scientific">Nicotiana tabacum</name>
    <name type="common">Common tobacco</name>
    <dbReference type="NCBI Taxonomy" id="4097"/>
    <lineage>
        <taxon>Eukaryota</taxon>
        <taxon>Viridiplantae</taxon>
        <taxon>Streptophyta</taxon>
        <taxon>Embryophyta</taxon>
        <taxon>Tracheophyta</taxon>
        <taxon>Spermatophyta</taxon>
        <taxon>Magnoliopsida</taxon>
        <taxon>eudicotyledons</taxon>
        <taxon>Gunneridae</taxon>
        <taxon>Pentapetalae</taxon>
        <taxon>asterids</taxon>
        <taxon>lamiids</taxon>
        <taxon>Solanales</taxon>
        <taxon>Solanaceae</taxon>
        <taxon>Nicotianoideae</taxon>
        <taxon>Nicotianeae</taxon>
        <taxon>Nicotiana</taxon>
    </lineage>
</organism>
<dbReference type="InterPro" id="IPR006564">
    <property type="entry name" value="Znf_PMZ"/>
</dbReference>
<dbReference type="SMART" id="SM00575">
    <property type="entry name" value="ZnF_PMZ"/>
    <property type="match status" value="1"/>
</dbReference>
<dbReference type="PROSITE" id="PS50966">
    <property type="entry name" value="ZF_SWIM"/>
    <property type="match status" value="1"/>
</dbReference>
<evidence type="ECO:0000256" key="3">
    <source>
        <dbReference type="ARBA" id="ARBA00022771"/>
    </source>
</evidence>
<keyword evidence="2 6" id="KW-0479">Metal-binding</keyword>
<sequence length="403" mass="46962">MEQNAVKHLNQVYKRYASFRGDFRKCIYEYEDEGEFIIAWTVMLDEYNLHANELLQGIYALKEKLFAAYRKQTFSGCMNSTQLSESLNSELKDYLQSDYNLVQFFKHYDREIEDKRYNELQDTCDASQRLPVLKAKMPILFHVREVYTPNIFSKFQDEYMKSLIIIVNGCEENNFPIIYKVSKYGHTREHIVKVTEADHISCTCMKFESMGILCCHAIRILDVIRGVDKIPDEYILKRWTKIAKAVNIKEIDGQDIEIKDSKLIIVNRYRILCPIFVRMAAKASETDESYKLAATCVNELSARLKQIMEVTAPSLHTTGSTRDLPEESNDRDLLSRAKSFKKKDNTKRLKKRINTSLEANSKSKKARGKKSDSINQDDLQLIIELKLISEIVSTRYIIFYFSS</sequence>
<dbReference type="KEGG" id="nta:107820109"/>
<comment type="function">
    <text evidence="6">Putative transcription activator involved in regulating light control of development.</text>
</comment>
<dbReference type="AlphaFoldDB" id="A0A1S4CKT5"/>
<protein>
    <recommendedName>
        <fullName evidence="6">Protein FAR1-RELATED SEQUENCE</fullName>
    </recommendedName>
</protein>
<dbReference type="PaxDb" id="4097-A0A1S4CKT5"/>
<dbReference type="GO" id="GO:0008270">
    <property type="term" value="F:zinc ion binding"/>
    <property type="evidence" value="ECO:0007669"/>
    <property type="project" value="UniProtKB-UniRule"/>
</dbReference>
<evidence type="ECO:0000256" key="6">
    <source>
        <dbReference type="RuleBase" id="RU367018"/>
    </source>
</evidence>
<keyword evidence="3 5" id="KW-0863">Zinc-finger</keyword>
<dbReference type="InterPro" id="IPR007527">
    <property type="entry name" value="Znf_SWIM"/>
</dbReference>
<dbReference type="RefSeq" id="XP_016501813.1">
    <property type="nucleotide sequence ID" value="XM_016646327.1"/>
</dbReference>
<dbReference type="GeneID" id="107820109"/>
<gene>
    <name evidence="8" type="primary">LOC107820109</name>
</gene>
<evidence type="ECO:0000313" key="7">
    <source>
        <dbReference type="Proteomes" id="UP000790787"/>
    </source>
</evidence>
<evidence type="ECO:0000313" key="8">
    <source>
        <dbReference type="RefSeq" id="XP_016501813.1"/>
    </source>
</evidence>
<dbReference type="Pfam" id="PF04434">
    <property type="entry name" value="SWIM"/>
    <property type="match status" value="1"/>
</dbReference>
<dbReference type="STRING" id="4097.A0A1S4CKT5"/>
<comment type="subcellular location">
    <subcellularLocation>
        <location evidence="6">Nucleus</location>
    </subcellularLocation>
</comment>
<evidence type="ECO:0000256" key="2">
    <source>
        <dbReference type="ARBA" id="ARBA00022723"/>
    </source>
</evidence>
<dbReference type="PANTHER" id="PTHR31669:SF299">
    <property type="entry name" value="PROTEIN FAR1-RELATED SEQUENCE"/>
    <property type="match status" value="1"/>
</dbReference>
<evidence type="ECO:0000256" key="5">
    <source>
        <dbReference type="PROSITE-ProRule" id="PRU00325"/>
    </source>
</evidence>